<feature type="domain" description="BTB" evidence="1">
    <location>
        <begin position="1"/>
        <end position="56"/>
    </location>
</feature>
<sequence length="296" mass="34066">MVHKVLLCYHSEYFRGAFDGRFCESGDMAINLPNVSEYTMRLFLFWIYAQASRTESECESDLKESEERPAKRHHALLKSNDDDNGSIVVITHDRSRTLTEWRGKKDRTFRHSPLAAWLDSEEFVLQSTAPPYYAIFLELFVFADEYDTRQLRNDVMTLLVELDKAQAIKGGKSGQGLLLTAIYAKLPSSAYLVKYITKSVAYSWDLNRMDKTALMRMPKEFFVDVLLALSPGKHSTVSYDLAAALDKSCNFHEHEGSREKRACYESWQRDGAFFTSFVRACLKEAEEIGKLRKSRE</sequence>
<dbReference type="GeneID" id="54581596"/>
<dbReference type="InterPro" id="IPR000210">
    <property type="entry name" value="BTB/POZ_dom"/>
</dbReference>
<dbReference type="PANTHER" id="PTHR47843:SF2">
    <property type="entry name" value="BTB DOMAIN-CONTAINING PROTEIN"/>
    <property type="match status" value="1"/>
</dbReference>
<dbReference type="CDD" id="cd18186">
    <property type="entry name" value="BTB_POZ_ZBTB_KLHL-like"/>
    <property type="match status" value="1"/>
</dbReference>
<gene>
    <name evidence="2" type="ORF">BU26DRAFT_516193</name>
</gene>
<evidence type="ECO:0000259" key="1">
    <source>
        <dbReference type="PROSITE" id="PS50097"/>
    </source>
</evidence>
<dbReference type="EMBL" id="ML987191">
    <property type="protein sequence ID" value="KAF2253930.1"/>
    <property type="molecule type" value="Genomic_DNA"/>
</dbReference>
<dbReference type="Pfam" id="PF00651">
    <property type="entry name" value="BTB"/>
    <property type="match status" value="1"/>
</dbReference>
<dbReference type="RefSeq" id="XP_033688934.1">
    <property type="nucleotide sequence ID" value="XM_033828266.1"/>
</dbReference>
<dbReference type="OrthoDB" id="194443at2759"/>
<evidence type="ECO:0000313" key="3">
    <source>
        <dbReference type="Proteomes" id="UP000800094"/>
    </source>
</evidence>
<reference evidence="2" key="1">
    <citation type="journal article" date="2020" name="Stud. Mycol.">
        <title>101 Dothideomycetes genomes: a test case for predicting lifestyles and emergence of pathogens.</title>
        <authorList>
            <person name="Haridas S."/>
            <person name="Albert R."/>
            <person name="Binder M."/>
            <person name="Bloem J."/>
            <person name="Labutti K."/>
            <person name="Salamov A."/>
            <person name="Andreopoulos B."/>
            <person name="Baker S."/>
            <person name="Barry K."/>
            <person name="Bills G."/>
            <person name="Bluhm B."/>
            <person name="Cannon C."/>
            <person name="Castanera R."/>
            <person name="Culley D."/>
            <person name="Daum C."/>
            <person name="Ezra D."/>
            <person name="Gonzalez J."/>
            <person name="Henrissat B."/>
            <person name="Kuo A."/>
            <person name="Liang C."/>
            <person name="Lipzen A."/>
            <person name="Lutzoni F."/>
            <person name="Magnuson J."/>
            <person name="Mondo S."/>
            <person name="Nolan M."/>
            <person name="Ohm R."/>
            <person name="Pangilinan J."/>
            <person name="Park H.-J."/>
            <person name="Ramirez L."/>
            <person name="Alfaro M."/>
            <person name="Sun H."/>
            <person name="Tritt A."/>
            <person name="Yoshinaga Y."/>
            <person name="Zwiers L.-H."/>
            <person name="Turgeon B."/>
            <person name="Goodwin S."/>
            <person name="Spatafora J."/>
            <person name="Crous P."/>
            <person name="Grigoriev I."/>
        </authorList>
    </citation>
    <scope>NUCLEOTIDE SEQUENCE</scope>
    <source>
        <strain evidence="2">CBS 122368</strain>
    </source>
</reference>
<dbReference type="AlphaFoldDB" id="A0A6A6IWE1"/>
<keyword evidence="3" id="KW-1185">Reference proteome</keyword>
<evidence type="ECO:0000313" key="2">
    <source>
        <dbReference type="EMBL" id="KAF2253930.1"/>
    </source>
</evidence>
<dbReference type="Proteomes" id="UP000800094">
    <property type="component" value="Unassembled WGS sequence"/>
</dbReference>
<accession>A0A6A6IWE1</accession>
<dbReference type="SUPFAM" id="SSF54695">
    <property type="entry name" value="POZ domain"/>
    <property type="match status" value="1"/>
</dbReference>
<dbReference type="InterPro" id="IPR011333">
    <property type="entry name" value="SKP1/BTB/POZ_sf"/>
</dbReference>
<organism evidence="2 3">
    <name type="scientific">Trematosphaeria pertusa</name>
    <dbReference type="NCBI Taxonomy" id="390896"/>
    <lineage>
        <taxon>Eukaryota</taxon>
        <taxon>Fungi</taxon>
        <taxon>Dikarya</taxon>
        <taxon>Ascomycota</taxon>
        <taxon>Pezizomycotina</taxon>
        <taxon>Dothideomycetes</taxon>
        <taxon>Pleosporomycetidae</taxon>
        <taxon>Pleosporales</taxon>
        <taxon>Massarineae</taxon>
        <taxon>Trematosphaeriaceae</taxon>
        <taxon>Trematosphaeria</taxon>
    </lineage>
</organism>
<proteinExistence type="predicted"/>
<dbReference type="PROSITE" id="PS50097">
    <property type="entry name" value="BTB"/>
    <property type="match status" value="1"/>
</dbReference>
<dbReference type="PANTHER" id="PTHR47843">
    <property type="entry name" value="BTB DOMAIN-CONTAINING PROTEIN-RELATED"/>
    <property type="match status" value="1"/>
</dbReference>
<name>A0A6A6IWE1_9PLEO</name>
<protein>
    <recommendedName>
        <fullName evidence="1">BTB domain-containing protein</fullName>
    </recommendedName>
</protein>
<dbReference type="Gene3D" id="3.30.710.10">
    <property type="entry name" value="Potassium Channel Kv1.1, Chain A"/>
    <property type="match status" value="1"/>
</dbReference>